<evidence type="ECO:0000313" key="9">
    <source>
        <dbReference type="Proteomes" id="UP000288859"/>
    </source>
</evidence>
<feature type="domain" description="Diphthamide synthase" evidence="7">
    <location>
        <begin position="6"/>
        <end position="161"/>
    </location>
</feature>
<comment type="catalytic activity">
    <reaction evidence="5">
        <text>diphthine-[translation elongation factor 2] + NH4(+) + ATP = diphthamide-[translation elongation factor 2] + AMP + diphosphate + H(+)</text>
        <dbReference type="Rhea" id="RHEA:19753"/>
        <dbReference type="Rhea" id="RHEA-COMP:10172"/>
        <dbReference type="Rhea" id="RHEA-COMP:10174"/>
        <dbReference type="ChEBI" id="CHEBI:15378"/>
        <dbReference type="ChEBI" id="CHEBI:16692"/>
        <dbReference type="ChEBI" id="CHEBI:28938"/>
        <dbReference type="ChEBI" id="CHEBI:30616"/>
        <dbReference type="ChEBI" id="CHEBI:33019"/>
        <dbReference type="ChEBI" id="CHEBI:82696"/>
        <dbReference type="ChEBI" id="CHEBI:456215"/>
        <dbReference type="EC" id="6.3.1.14"/>
    </reaction>
</comment>
<dbReference type="Pfam" id="PF01042">
    <property type="entry name" value="Ribonuc_L-PSP"/>
    <property type="match status" value="1"/>
</dbReference>
<gene>
    <name evidence="8" type="ORF">B0A52_08798</name>
</gene>
<dbReference type="InterPro" id="IPR014729">
    <property type="entry name" value="Rossmann-like_a/b/a_fold"/>
</dbReference>
<dbReference type="OrthoDB" id="686384at2759"/>
<name>A0A438MUM2_EXOME</name>
<dbReference type="SUPFAM" id="SSF52402">
    <property type="entry name" value="Adenine nucleotide alpha hydrolases-like"/>
    <property type="match status" value="1"/>
</dbReference>
<evidence type="ECO:0000256" key="6">
    <source>
        <dbReference type="SAM" id="MobiDB-lite"/>
    </source>
</evidence>
<dbReference type="EMBL" id="NAJM01000048">
    <property type="protein sequence ID" value="RVX67445.1"/>
    <property type="molecule type" value="Genomic_DNA"/>
</dbReference>
<dbReference type="Gene3D" id="3.30.1330.40">
    <property type="entry name" value="RutC-like"/>
    <property type="match status" value="2"/>
</dbReference>
<evidence type="ECO:0000256" key="3">
    <source>
        <dbReference type="ARBA" id="ARBA00029814"/>
    </source>
</evidence>
<dbReference type="PANTHER" id="PTHR12196:SF2">
    <property type="entry name" value="DIPHTHINE--AMMONIA LIGASE"/>
    <property type="match status" value="1"/>
</dbReference>
<feature type="compositionally biased region" description="Low complexity" evidence="6">
    <location>
        <begin position="825"/>
        <end position="839"/>
    </location>
</feature>
<dbReference type="VEuPathDB" id="FungiDB:PV10_01978"/>
<dbReference type="Pfam" id="PF01902">
    <property type="entry name" value="Diphthami_syn_2"/>
    <property type="match status" value="1"/>
</dbReference>
<evidence type="ECO:0000259" key="7">
    <source>
        <dbReference type="Pfam" id="PF01902"/>
    </source>
</evidence>
<feature type="region of interest" description="Disordered" evidence="6">
    <location>
        <begin position="818"/>
        <end position="839"/>
    </location>
</feature>
<dbReference type="CDD" id="cd06155">
    <property type="entry name" value="eu_AANH_C_1"/>
    <property type="match status" value="1"/>
</dbReference>
<dbReference type="SUPFAM" id="SSF55298">
    <property type="entry name" value="YjgF-like"/>
    <property type="match status" value="2"/>
</dbReference>
<evidence type="ECO:0000256" key="1">
    <source>
        <dbReference type="ARBA" id="ARBA00012089"/>
    </source>
</evidence>
<dbReference type="Gene3D" id="3.90.1490.10">
    <property type="entry name" value="putative n-type atp pyrophosphatase, domain 2"/>
    <property type="match status" value="1"/>
</dbReference>
<evidence type="ECO:0000313" key="8">
    <source>
        <dbReference type="EMBL" id="RVX67445.1"/>
    </source>
</evidence>
<dbReference type="AlphaFoldDB" id="A0A438MUM2"/>
<evidence type="ECO:0000256" key="5">
    <source>
        <dbReference type="ARBA" id="ARBA00048108"/>
    </source>
</evidence>
<reference evidence="8 9" key="1">
    <citation type="submission" date="2017-03" db="EMBL/GenBank/DDBJ databases">
        <title>Genomes of endolithic fungi from Antarctica.</title>
        <authorList>
            <person name="Coleine C."/>
            <person name="Masonjones S."/>
            <person name="Stajich J.E."/>
        </authorList>
    </citation>
    <scope>NUCLEOTIDE SEQUENCE [LARGE SCALE GENOMIC DNA]</scope>
    <source>
        <strain evidence="8 9">CCFEE 6314</strain>
    </source>
</reference>
<dbReference type="GO" id="GO:0017183">
    <property type="term" value="P:protein histidyl modification to diphthamide"/>
    <property type="evidence" value="ECO:0007669"/>
    <property type="project" value="TreeGrafter"/>
</dbReference>
<dbReference type="InterPro" id="IPR035959">
    <property type="entry name" value="RutC-like_sf"/>
</dbReference>
<dbReference type="InterPro" id="IPR006175">
    <property type="entry name" value="YjgF/YER057c/UK114"/>
</dbReference>
<proteinExistence type="predicted"/>
<dbReference type="InterPro" id="IPR002761">
    <property type="entry name" value="Diphthami_syn_dom"/>
</dbReference>
<sequence length="857" mass="93355">MTSSLNVIALISGGKDSLYSLLHCLHHGHKLIALANLYPEHDSQSSTHVDSDHPQEGEDLNSFMYQTVGHSLVPLYSQCLDLPLYRRAISGKAVQTGRYYDPTKSALDETEDLIPLLQEVKRNHPQANAICAGAILSTYQRTRVESVAIRLGLTPLAYLWQYPALPPPLGRADSICGLLQDMAAVGCDARIIKIASGGIPERLLWANVGDDSTQNRLVNGLSPFFPDREFWLRGAVLGEGGEYETLAINGPRPLWKNRIDIAEANSLTVADEGGVSYFKIAGAKLADKCDRDDTTVHDNLRIPDGLDPEFAMLGSLVEASLRPLDPSPELPTALSSPNFDAMIIRPTATLSSGNLVIGNITIDPSDRGKGMSSSAADQMKGVVQKLREMLQSYQGQLKPVPTTSNIVSTTLLLRDISQFGVVNSIYATLFREGEPNPPARVTFACRLPLGVEVSLGVVLNLGSRDSLRGLHVQSRSYWAPANIGPYSQAVCEPLDDPQDPNRSVHDEILTEIVHVAGQIPLVPQSMEVKDGSFIDQAVLSLQHLWRIGQEREVDVWPWGVALYKSQSEPGSQASAGCELWRHAHLTGTNPEAERCEDDGHDRDEPDAWDLQFNRSAGFQSSLSRVTAGNHRHVLPDPGIFLVLPSTERWVPPYISAAVTALPRDAPIEWWSLGVAHLPKSPNSHRRATVCTQRYPWGSLTVLNIKASVQEEGTGWPSTRHGQTHFATVLVTENFESSSLVDELRNGLNEVLCLDPNAEHITEAAFSTVHGTAFIAQTGQDAWMAITKQTLFSGLSMVPCTSLFGRAFVQPSISNGEFLDPAGNRSTSTPPSTSDGTDPGCQRLALAMTIRLEARVGT</sequence>
<dbReference type="GO" id="GO:0017178">
    <property type="term" value="F:diphthine-ammonia ligase activity"/>
    <property type="evidence" value="ECO:0007669"/>
    <property type="project" value="UniProtKB-EC"/>
</dbReference>
<dbReference type="Proteomes" id="UP000288859">
    <property type="component" value="Unassembled WGS sequence"/>
</dbReference>
<accession>A0A438MUM2</accession>
<evidence type="ECO:0000256" key="2">
    <source>
        <dbReference type="ARBA" id="ARBA00018426"/>
    </source>
</evidence>
<protein>
    <recommendedName>
        <fullName evidence="2">Diphthine--ammonia ligase</fullName>
        <ecNumber evidence="1">6.3.1.14</ecNumber>
    </recommendedName>
    <alternativeName>
        <fullName evidence="3">Diphthamide synthase</fullName>
    </alternativeName>
    <alternativeName>
        <fullName evidence="4">Diphthamide synthetase</fullName>
    </alternativeName>
</protein>
<comment type="caution">
    <text evidence="8">The sequence shown here is derived from an EMBL/GenBank/DDBJ whole genome shotgun (WGS) entry which is preliminary data.</text>
</comment>
<dbReference type="FunFam" id="3.40.50.620:FF:000145">
    <property type="entry name" value="ATP-binding domain containing protein"/>
    <property type="match status" value="1"/>
</dbReference>
<organism evidence="8 9">
    <name type="scientific">Exophiala mesophila</name>
    <name type="common">Black yeast-like fungus</name>
    <dbReference type="NCBI Taxonomy" id="212818"/>
    <lineage>
        <taxon>Eukaryota</taxon>
        <taxon>Fungi</taxon>
        <taxon>Dikarya</taxon>
        <taxon>Ascomycota</taxon>
        <taxon>Pezizomycotina</taxon>
        <taxon>Eurotiomycetes</taxon>
        <taxon>Chaetothyriomycetidae</taxon>
        <taxon>Chaetothyriales</taxon>
        <taxon>Herpotrichiellaceae</taxon>
        <taxon>Exophiala</taxon>
    </lineage>
</organism>
<dbReference type="InterPro" id="IPR030662">
    <property type="entry name" value="DPH6/MJ0570"/>
</dbReference>
<evidence type="ECO:0000256" key="4">
    <source>
        <dbReference type="ARBA" id="ARBA00031552"/>
    </source>
</evidence>
<dbReference type="PANTHER" id="PTHR12196">
    <property type="entry name" value="DOMAIN OF UNKNOWN FUNCTION 71 DUF71 -CONTAINING PROTEIN"/>
    <property type="match status" value="1"/>
</dbReference>
<dbReference type="Gene3D" id="3.40.50.620">
    <property type="entry name" value="HUPs"/>
    <property type="match status" value="1"/>
</dbReference>
<dbReference type="EC" id="6.3.1.14" evidence="1"/>
<dbReference type="CDD" id="cd01994">
    <property type="entry name" value="AANH_PF0828-like"/>
    <property type="match status" value="1"/>
</dbReference>